<evidence type="ECO:0000256" key="1">
    <source>
        <dbReference type="SAM" id="Phobius"/>
    </source>
</evidence>
<protein>
    <submittedName>
        <fullName evidence="2">Uncharacterized protein</fullName>
    </submittedName>
</protein>
<evidence type="ECO:0000313" key="5">
    <source>
        <dbReference type="Proteomes" id="UP000663852"/>
    </source>
</evidence>
<dbReference type="Proteomes" id="UP000663852">
    <property type="component" value="Unassembled WGS sequence"/>
</dbReference>
<keyword evidence="4" id="KW-1185">Reference proteome</keyword>
<evidence type="ECO:0000313" key="3">
    <source>
        <dbReference type="EMBL" id="CAF1633489.1"/>
    </source>
</evidence>
<proteinExistence type="predicted"/>
<keyword evidence="1" id="KW-0812">Transmembrane</keyword>
<name>A0A815SKM9_ADIRI</name>
<feature type="transmembrane region" description="Helical" evidence="1">
    <location>
        <begin position="7"/>
        <end position="37"/>
    </location>
</feature>
<dbReference type="EMBL" id="CAJNOJ010000589">
    <property type="protein sequence ID" value="CAF1491348.1"/>
    <property type="molecule type" value="Genomic_DNA"/>
</dbReference>
<evidence type="ECO:0000313" key="2">
    <source>
        <dbReference type="EMBL" id="CAF1491348.1"/>
    </source>
</evidence>
<keyword evidence="1" id="KW-0472">Membrane</keyword>
<dbReference type="Proteomes" id="UP000663828">
    <property type="component" value="Unassembled WGS sequence"/>
</dbReference>
<accession>A0A815SKM9</accession>
<keyword evidence="1" id="KW-1133">Transmembrane helix</keyword>
<organism evidence="2 5">
    <name type="scientific">Adineta ricciae</name>
    <name type="common">Rotifer</name>
    <dbReference type="NCBI Taxonomy" id="249248"/>
    <lineage>
        <taxon>Eukaryota</taxon>
        <taxon>Metazoa</taxon>
        <taxon>Spiralia</taxon>
        <taxon>Gnathifera</taxon>
        <taxon>Rotifera</taxon>
        <taxon>Eurotatoria</taxon>
        <taxon>Bdelloidea</taxon>
        <taxon>Adinetida</taxon>
        <taxon>Adinetidae</taxon>
        <taxon>Adineta</taxon>
    </lineage>
</organism>
<gene>
    <name evidence="2" type="ORF">EDS130_LOCUS42045</name>
    <name evidence="3" type="ORF">XAT740_LOCUS52063</name>
</gene>
<evidence type="ECO:0000313" key="4">
    <source>
        <dbReference type="Proteomes" id="UP000663828"/>
    </source>
</evidence>
<dbReference type="OrthoDB" id="10033294at2759"/>
<dbReference type="EMBL" id="CAJNOR010008463">
    <property type="protein sequence ID" value="CAF1633489.1"/>
    <property type="molecule type" value="Genomic_DNA"/>
</dbReference>
<comment type="caution">
    <text evidence="2">The sequence shown here is derived from an EMBL/GenBank/DDBJ whole genome shotgun (WGS) entry which is preliminary data.</text>
</comment>
<feature type="transmembrane region" description="Helical" evidence="1">
    <location>
        <begin position="43"/>
        <end position="61"/>
    </location>
</feature>
<dbReference type="AlphaFoldDB" id="A0A815SKM9"/>
<reference evidence="2" key="1">
    <citation type="submission" date="2021-02" db="EMBL/GenBank/DDBJ databases">
        <authorList>
            <person name="Nowell W R."/>
        </authorList>
    </citation>
    <scope>NUCLEOTIDE SEQUENCE</scope>
</reference>
<sequence length="105" mass="11454">MGSRGKLFCAFSPAFIIPIINFSVGVGSGNIICSIYPGMKTNLIGSGIAEFFFVLFLMFFVHRLASGYDKIEVSTKTITYSDGSQKVKVTKTSELKACAGKIYNY</sequence>